<dbReference type="Proteomes" id="UP000308444">
    <property type="component" value="Unassembled WGS sequence"/>
</dbReference>
<dbReference type="AlphaFoldDB" id="A0A9X9EVB6"/>
<dbReference type="NCBIfam" id="TIGR03570">
    <property type="entry name" value="NeuD_NnaD"/>
    <property type="match status" value="1"/>
</dbReference>
<gene>
    <name evidence="1" type="ORF">FC695_02255</name>
</gene>
<proteinExistence type="predicted"/>
<sequence>MIKLALIGQGGHAKVITDIVYANKGYQIVAVFDDVHQSLHHNDGVLYGPIAAIHSLIEEIDFKIIIAIGSNEVRQRIAKQLNLTEDSYETIIHPTAIVSNFALLGLGTVIMPHVVIHANTTIGKHTIINTASVIEHDNEIGDFVHISPNATLTGMVSVGEGGHIGASATIIPMKKVGNWSIIGAGSTVISNVPPFCTAVGSPAKVVKKNSYTRRM</sequence>
<dbReference type="EMBL" id="SZOH01000112">
    <property type="protein sequence ID" value="TKJ07963.1"/>
    <property type="molecule type" value="Genomic_DNA"/>
</dbReference>
<dbReference type="InterPro" id="IPR050179">
    <property type="entry name" value="Trans_hexapeptide_repeat"/>
</dbReference>
<evidence type="ECO:0000313" key="2">
    <source>
        <dbReference type="Proteomes" id="UP000308444"/>
    </source>
</evidence>
<evidence type="ECO:0000313" key="1">
    <source>
        <dbReference type="EMBL" id="TKJ07963.1"/>
    </source>
</evidence>
<dbReference type="PANTHER" id="PTHR43300:SF7">
    <property type="entry name" value="UDP-N-ACETYLBACILLOSAMINE N-ACETYLTRANSFERASE"/>
    <property type="match status" value="1"/>
</dbReference>
<dbReference type="SUPFAM" id="SSF51161">
    <property type="entry name" value="Trimeric LpxA-like enzymes"/>
    <property type="match status" value="1"/>
</dbReference>
<protein>
    <submittedName>
        <fullName evidence="1">Acetyltransferase</fullName>
    </submittedName>
</protein>
<dbReference type="Gene3D" id="2.160.10.10">
    <property type="entry name" value="Hexapeptide repeat proteins"/>
    <property type="match status" value="1"/>
</dbReference>
<dbReference type="Gene3D" id="3.40.50.20">
    <property type="match status" value="1"/>
</dbReference>
<dbReference type="InterPro" id="IPR020019">
    <property type="entry name" value="AcTrfase_PglD-like"/>
</dbReference>
<accession>A0A9X9EVB6</accession>
<comment type="caution">
    <text evidence="1">The sequence shown here is derived from an EMBL/GenBank/DDBJ whole genome shotgun (WGS) entry which is preliminary data.</text>
</comment>
<dbReference type="CDD" id="cd03360">
    <property type="entry name" value="LbH_AT_putative"/>
    <property type="match status" value="1"/>
</dbReference>
<dbReference type="PANTHER" id="PTHR43300">
    <property type="entry name" value="ACETYLTRANSFERASE"/>
    <property type="match status" value="1"/>
</dbReference>
<reference evidence="1 2" key="1">
    <citation type="journal article" date="2019" name="Environ. Microbiol.">
        <title>An active ?-lactamase is a part of an orchestrated cell wall stress resistance network of Bacillus subtilis and related rhizosphere species.</title>
        <authorList>
            <person name="Bucher T."/>
            <person name="Keren-Paz A."/>
            <person name="Hausser J."/>
            <person name="Olender T."/>
            <person name="Cytryn E."/>
            <person name="Kolodkin-Gal I."/>
        </authorList>
    </citation>
    <scope>NUCLEOTIDE SEQUENCE [LARGE SCALE GENOMIC DNA]</scope>
    <source>
        <strain evidence="1 2">I32</strain>
    </source>
</reference>
<organism evidence="1 2">
    <name type="scientific">Bacillus cereus</name>
    <dbReference type="NCBI Taxonomy" id="1396"/>
    <lineage>
        <taxon>Bacteria</taxon>
        <taxon>Bacillati</taxon>
        <taxon>Bacillota</taxon>
        <taxon>Bacilli</taxon>
        <taxon>Bacillales</taxon>
        <taxon>Bacillaceae</taxon>
        <taxon>Bacillus</taxon>
        <taxon>Bacillus cereus group</taxon>
    </lineage>
</organism>
<dbReference type="InterPro" id="IPR041561">
    <property type="entry name" value="PglD_N"/>
</dbReference>
<dbReference type="Pfam" id="PF17836">
    <property type="entry name" value="PglD_N"/>
    <property type="match status" value="1"/>
</dbReference>
<dbReference type="InterPro" id="IPR011004">
    <property type="entry name" value="Trimer_LpxA-like_sf"/>
</dbReference>
<name>A0A9X9EVB6_BACCE</name>